<gene>
    <name evidence="2" type="ORF">F5544_13855</name>
</gene>
<dbReference type="Proteomes" id="UP000503540">
    <property type="component" value="Chromosome"/>
</dbReference>
<evidence type="ECO:0000256" key="1">
    <source>
        <dbReference type="SAM" id="MobiDB-lite"/>
    </source>
</evidence>
<dbReference type="AlphaFoldDB" id="A0A6G9YBW4"/>
<dbReference type="RefSeq" id="WP_167473602.1">
    <property type="nucleotide sequence ID" value="NZ_CP046172.1"/>
</dbReference>
<evidence type="ECO:0000313" key="2">
    <source>
        <dbReference type="EMBL" id="QIS10658.1"/>
    </source>
</evidence>
<proteinExistence type="predicted"/>
<reference evidence="2 3" key="1">
    <citation type="journal article" date="2019" name="ACS Chem. Biol.">
        <title>Identification and Mobilization of a Cryptic Antibiotic Biosynthesis Gene Locus from a Human-Pathogenic Nocardia Isolate.</title>
        <authorList>
            <person name="Herisse M."/>
            <person name="Ishida K."/>
            <person name="Porter J.L."/>
            <person name="Howden B."/>
            <person name="Hertweck C."/>
            <person name="Stinear T.P."/>
            <person name="Pidot S.J."/>
        </authorList>
    </citation>
    <scope>NUCLEOTIDE SEQUENCE [LARGE SCALE GENOMIC DNA]</scope>
    <source>
        <strain evidence="2 3">AUSMDU00012717</strain>
    </source>
</reference>
<dbReference type="EMBL" id="CP046172">
    <property type="protein sequence ID" value="QIS10658.1"/>
    <property type="molecule type" value="Genomic_DNA"/>
</dbReference>
<accession>A0A6G9YBW4</accession>
<evidence type="ECO:0000313" key="3">
    <source>
        <dbReference type="Proteomes" id="UP000503540"/>
    </source>
</evidence>
<name>A0A6G9YBW4_9NOCA</name>
<feature type="compositionally biased region" description="Basic residues" evidence="1">
    <location>
        <begin position="1"/>
        <end position="11"/>
    </location>
</feature>
<protein>
    <submittedName>
        <fullName evidence="2">Uncharacterized protein</fullName>
    </submittedName>
</protein>
<sequence>MQTPGRGHRPHIAGIPGDHSISPAGETESIQPAETAAAPGNPPVYRIHRAVKDPYRGRLQCPRWA</sequence>
<keyword evidence="3" id="KW-1185">Reference proteome</keyword>
<feature type="region of interest" description="Disordered" evidence="1">
    <location>
        <begin position="1"/>
        <end position="44"/>
    </location>
</feature>
<organism evidence="2 3">
    <name type="scientific">Nocardia arthritidis</name>
    <dbReference type="NCBI Taxonomy" id="228602"/>
    <lineage>
        <taxon>Bacteria</taxon>
        <taxon>Bacillati</taxon>
        <taxon>Actinomycetota</taxon>
        <taxon>Actinomycetes</taxon>
        <taxon>Mycobacteriales</taxon>
        <taxon>Nocardiaceae</taxon>
        <taxon>Nocardia</taxon>
    </lineage>
</organism>
<dbReference type="KEGG" id="nah:F5544_13855"/>